<evidence type="ECO:0000313" key="1">
    <source>
        <dbReference type="EMBL" id="TFK65396.1"/>
    </source>
</evidence>
<gene>
    <name evidence="1" type="ORF">BDN72DRAFT_962547</name>
</gene>
<keyword evidence="2" id="KW-1185">Reference proteome</keyword>
<proteinExistence type="predicted"/>
<name>A0ACD3AIQ7_9AGAR</name>
<dbReference type="EMBL" id="ML208438">
    <property type="protein sequence ID" value="TFK65396.1"/>
    <property type="molecule type" value="Genomic_DNA"/>
</dbReference>
<dbReference type="Proteomes" id="UP000308600">
    <property type="component" value="Unassembled WGS sequence"/>
</dbReference>
<sequence>MPGSASVLRRHLGIVHDENAWAEFRASVTKIVNDILDTSRGAPPAAKQGDQLKKTVNEVIRRHEEYFPSNTRSSSKSHIRKYVLDRFHAARDSQRCKEGRRLVKEEGPHRDRSYQPPPAPHAGTPNVNSTAPTRGPILVIRRSVRDRNTNTHRRQPTADPPTPIIPTTYQAPRGDDLLTFLTHECKLPLPQLYPYLKKHGHNIESIIAMSEWDLELIQCSLRQPASLSILEADNGDGSVSGSTSFGSNAPGREVTSAQWDLLAAYIYRLGH</sequence>
<reference evidence="1 2" key="1">
    <citation type="journal article" date="2019" name="Nat. Ecol. Evol.">
        <title>Megaphylogeny resolves global patterns of mushroom evolution.</title>
        <authorList>
            <person name="Varga T."/>
            <person name="Krizsan K."/>
            <person name="Foldi C."/>
            <person name="Dima B."/>
            <person name="Sanchez-Garcia M."/>
            <person name="Sanchez-Ramirez S."/>
            <person name="Szollosi G.J."/>
            <person name="Szarkandi J.G."/>
            <person name="Papp V."/>
            <person name="Albert L."/>
            <person name="Andreopoulos W."/>
            <person name="Angelini C."/>
            <person name="Antonin V."/>
            <person name="Barry K.W."/>
            <person name="Bougher N.L."/>
            <person name="Buchanan P."/>
            <person name="Buyck B."/>
            <person name="Bense V."/>
            <person name="Catcheside P."/>
            <person name="Chovatia M."/>
            <person name="Cooper J."/>
            <person name="Damon W."/>
            <person name="Desjardin D."/>
            <person name="Finy P."/>
            <person name="Geml J."/>
            <person name="Haridas S."/>
            <person name="Hughes K."/>
            <person name="Justo A."/>
            <person name="Karasinski D."/>
            <person name="Kautmanova I."/>
            <person name="Kiss B."/>
            <person name="Kocsube S."/>
            <person name="Kotiranta H."/>
            <person name="LaButti K.M."/>
            <person name="Lechner B.E."/>
            <person name="Liimatainen K."/>
            <person name="Lipzen A."/>
            <person name="Lukacs Z."/>
            <person name="Mihaltcheva S."/>
            <person name="Morgado L.N."/>
            <person name="Niskanen T."/>
            <person name="Noordeloos M.E."/>
            <person name="Ohm R.A."/>
            <person name="Ortiz-Santana B."/>
            <person name="Ovrebo C."/>
            <person name="Racz N."/>
            <person name="Riley R."/>
            <person name="Savchenko A."/>
            <person name="Shiryaev A."/>
            <person name="Soop K."/>
            <person name="Spirin V."/>
            <person name="Szebenyi C."/>
            <person name="Tomsovsky M."/>
            <person name="Tulloss R.E."/>
            <person name="Uehling J."/>
            <person name="Grigoriev I.V."/>
            <person name="Vagvolgyi C."/>
            <person name="Papp T."/>
            <person name="Martin F.M."/>
            <person name="Miettinen O."/>
            <person name="Hibbett D.S."/>
            <person name="Nagy L.G."/>
        </authorList>
    </citation>
    <scope>NUCLEOTIDE SEQUENCE [LARGE SCALE GENOMIC DNA]</scope>
    <source>
        <strain evidence="1 2">NL-1719</strain>
    </source>
</reference>
<organism evidence="1 2">
    <name type="scientific">Pluteus cervinus</name>
    <dbReference type="NCBI Taxonomy" id="181527"/>
    <lineage>
        <taxon>Eukaryota</taxon>
        <taxon>Fungi</taxon>
        <taxon>Dikarya</taxon>
        <taxon>Basidiomycota</taxon>
        <taxon>Agaricomycotina</taxon>
        <taxon>Agaricomycetes</taxon>
        <taxon>Agaricomycetidae</taxon>
        <taxon>Agaricales</taxon>
        <taxon>Pluteineae</taxon>
        <taxon>Pluteaceae</taxon>
        <taxon>Pluteus</taxon>
    </lineage>
</organism>
<evidence type="ECO:0000313" key="2">
    <source>
        <dbReference type="Proteomes" id="UP000308600"/>
    </source>
</evidence>
<protein>
    <submittedName>
        <fullName evidence="1">Uncharacterized protein</fullName>
    </submittedName>
</protein>
<accession>A0ACD3AIQ7</accession>